<dbReference type="GO" id="GO:0022857">
    <property type="term" value="F:transmembrane transporter activity"/>
    <property type="evidence" value="ECO:0007669"/>
    <property type="project" value="InterPro"/>
</dbReference>
<evidence type="ECO:0000313" key="6">
    <source>
        <dbReference type="EMBL" id="QHB28786.1"/>
    </source>
</evidence>
<feature type="transmembrane region" description="Helical" evidence="5">
    <location>
        <begin position="433"/>
        <end position="462"/>
    </location>
</feature>
<feature type="transmembrane region" description="Helical" evidence="5">
    <location>
        <begin position="81"/>
        <end position="100"/>
    </location>
</feature>
<keyword evidence="2 5" id="KW-0812">Transmembrane</keyword>
<feature type="transmembrane region" description="Helical" evidence="5">
    <location>
        <begin position="408"/>
        <end position="427"/>
    </location>
</feature>
<organism evidence="6 7">
    <name type="scientific">Pseudomonas monteilii</name>
    <dbReference type="NCBI Taxonomy" id="76759"/>
    <lineage>
        <taxon>Bacteria</taxon>
        <taxon>Pseudomonadati</taxon>
        <taxon>Pseudomonadota</taxon>
        <taxon>Gammaproteobacteria</taxon>
        <taxon>Pseudomonadales</taxon>
        <taxon>Pseudomonadaceae</taxon>
        <taxon>Pseudomonas</taxon>
    </lineage>
</organism>
<feature type="transmembrane region" description="Helical" evidence="5">
    <location>
        <begin position="106"/>
        <end position="124"/>
    </location>
</feature>
<evidence type="ECO:0000313" key="7">
    <source>
        <dbReference type="Proteomes" id="UP000464593"/>
    </source>
</evidence>
<dbReference type="EMBL" id="CP040324">
    <property type="protein sequence ID" value="QHB28786.1"/>
    <property type="molecule type" value="Genomic_DNA"/>
</dbReference>
<evidence type="ECO:0000256" key="4">
    <source>
        <dbReference type="ARBA" id="ARBA00023136"/>
    </source>
</evidence>
<keyword evidence="3 5" id="KW-1133">Transmembrane helix</keyword>
<gene>
    <name evidence="6" type="ORF">TCK1_3440</name>
</gene>
<accession>A0AAE6RE51</accession>
<feature type="transmembrane region" description="Helical" evidence="5">
    <location>
        <begin position="474"/>
        <end position="495"/>
    </location>
</feature>
<dbReference type="GO" id="GO:0005886">
    <property type="term" value="C:plasma membrane"/>
    <property type="evidence" value="ECO:0007669"/>
    <property type="project" value="InterPro"/>
</dbReference>
<reference evidence="6 7" key="1">
    <citation type="submission" date="2019-05" db="EMBL/GenBank/DDBJ databases">
        <title>Complete genome sequence of Pseudomonas Pseudomonas resinovorans.</title>
        <authorList>
            <person name="Chen H.-P."/>
        </authorList>
    </citation>
    <scope>NUCLEOTIDE SEQUENCE [LARGE SCALE GENOMIC DNA]</scope>
    <source>
        <strain evidence="6 7">TCU-CK1</strain>
    </source>
</reference>
<evidence type="ECO:0000256" key="3">
    <source>
        <dbReference type="ARBA" id="ARBA00022989"/>
    </source>
</evidence>
<dbReference type="InterPro" id="IPR006726">
    <property type="entry name" value="PHBA_efflux_AaeB/fusaric-R"/>
</dbReference>
<proteinExistence type="predicted"/>
<dbReference type="Pfam" id="PF04632">
    <property type="entry name" value="FUSC"/>
    <property type="match status" value="1"/>
</dbReference>
<dbReference type="RefSeq" id="WP_159266406.1">
    <property type="nucleotide sequence ID" value="NZ_CP040324.1"/>
</dbReference>
<evidence type="ECO:0000256" key="5">
    <source>
        <dbReference type="SAM" id="Phobius"/>
    </source>
</evidence>
<keyword evidence="4 5" id="KW-0472">Membrane</keyword>
<dbReference type="AlphaFoldDB" id="A0AAE6RE51"/>
<feature type="transmembrane region" description="Helical" evidence="5">
    <location>
        <begin position="55"/>
        <end position="74"/>
    </location>
</feature>
<dbReference type="Proteomes" id="UP000464593">
    <property type="component" value="Chromosome"/>
</dbReference>
<sequence>MFFERSRWTFSIKLFLAAMLAYWLSVHLALPQSYWAVVTCCVVMNPTTGGVYSKSVYRFTGTLCGGVSALILAGMLSTIPLMLVAVSGLIACAAFAWAVLDRTPRAYGYQLFGVTLLLVALASIDQPQLMFDTAAARVLEIGLGIFCCWIVDSILAPRSLAPVLHQRIRQWIPHMRSWLEDEFLVRPNSEQGRLEQQKSITDITSLSLLVSQLDYDPMVNRQEREYAVAIQHRLLQLMPMLSSIRGHLDCLEPDRRSRMLAWLEATWRVANTQDSQLDEHLRSPEATPSAADEWPTLIELNLRHVAGDVLRIWGTIQHLAEGLAKPQRLSPALKALVHGTAPFPLQPDFYMARRVFLAAALAYSAVAALWCITGWTQGANATLMGMVAIGFFGHLDEAGKAIGKFGKFNALALALAAVVAYGLLPFAQDFPSLALVLAMVMLPLGAWAATNPMAVLMMAIALSNINLQAQYTPLEFGVFLDTASGSLLGILTGYFCLVTIRHMGPAHLRERFIKLERRDVLKLSYRADARSLGEYANRALDRAAALATRITADDQLQYQRLGLLAWLRLGMAVGSTRRALEGVTGQRRRVCEGLLARIREALKGDELALTPELTDAIDTTIALVWRQARPYPDSLVRGLIGLRLALCAAQQPVKEPV</sequence>
<evidence type="ECO:0000256" key="2">
    <source>
        <dbReference type="ARBA" id="ARBA00022692"/>
    </source>
</evidence>
<protein>
    <submittedName>
        <fullName evidence="6">Fusaric acid resistance protein</fullName>
    </submittedName>
</protein>
<comment type="subcellular location">
    <subcellularLocation>
        <location evidence="1">Membrane</location>
        <topology evidence="1">Multi-pass membrane protein</topology>
    </subcellularLocation>
</comment>
<dbReference type="PANTHER" id="PTHR31086">
    <property type="entry name" value="ALUMINUM-ACTIVATED MALATE TRANSPORTER 10"/>
    <property type="match status" value="1"/>
</dbReference>
<feature type="transmembrane region" description="Helical" evidence="5">
    <location>
        <begin position="355"/>
        <end position="375"/>
    </location>
</feature>
<evidence type="ECO:0000256" key="1">
    <source>
        <dbReference type="ARBA" id="ARBA00004141"/>
    </source>
</evidence>
<name>A0AAE6RE51_9PSED</name>